<evidence type="ECO:0008006" key="2">
    <source>
        <dbReference type="Google" id="ProtNLM"/>
    </source>
</evidence>
<dbReference type="EMBL" id="JH816758">
    <property type="protein sequence ID" value="EKC23708.1"/>
    <property type="molecule type" value="Genomic_DNA"/>
</dbReference>
<gene>
    <name evidence="1" type="ORF">CGI_10016684</name>
</gene>
<dbReference type="AlphaFoldDB" id="K1PQ08"/>
<reference evidence="1" key="1">
    <citation type="journal article" date="2012" name="Nature">
        <title>The oyster genome reveals stress adaptation and complexity of shell formation.</title>
        <authorList>
            <person name="Zhang G."/>
            <person name="Fang X."/>
            <person name="Guo X."/>
            <person name="Li L."/>
            <person name="Luo R."/>
            <person name="Xu F."/>
            <person name="Yang P."/>
            <person name="Zhang L."/>
            <person name="Wang X."/>
            <person name="Qi H."/>
            <person name="Xiong Z."/>
            <person name="Que H."/>
            <person name="Xie Y."/>
            <person name="Holland P.W."/>
            <person name="Paps J."/>
            <person name="Zhu Y."/>
            <person name="Wu F."/>
            <person name="Chen Y."/>
            <person name="Wang J."/>
            <person name="Peng C."/>
            <person name="Meng J."/>
            <person name="Yang L."/>
            <person name="Liu J."/>
            <person name="Wen B."/>
            <person name="Zhang N."/>
            <person name="Huang Z."/>
            <person name="Zhu Q."/>
            <person name="Feng Y."/>
            <person name="Mount A."/>
            <person name="Hedgecock D."/>
            <person name="Xu Z."/>
            <person name="Liu Y."/>
            <person name="Domazet-Loso T."/>
            <person name="Du Y."/>
            <person name="Sun X."/>
            <person name="Zhang S."/>
            <person name="Liu B."/>
            <person name="Cheng P."/>
            <person name="Jiang X."/>
            <person name="Li J."/>
            <person name="Fan D."/>
            <person name="Wang W."/>
            <person name="Fu W."/>
            <person name="Wang T."/>
            <person name="Wang B."/>
            <person name="Zhang J."/>
            <person name="Peng Z."/>
            <person name="Li Y."/>
            <person name="Li N."/>
            <person name="Wang J."/>
            <person name="Chen M."/>
            <person name="He Y."/>
            <person name="Tan F."/>
            <person name="Song X."/>
            <person name="Zheng Q."/>
            <person name="Huang R."/>
            <person name="Yang H."/>
            <person name="Du X."/>
            <person name="Chen L."/>
            <person name="Yang M."/>
            <person name="Gaffney P.M."/>
            <person name="Wang S."/>
            <person name="Luo L."/>
            <person name="She Z."/>
            <person name="Ming Y."/>
            <person name="Huang W."/>
            <person name="Zhang S."/>
            <person name="Huang B."/>
            <person name="Zhang Y."/>
            <person name="Qu T."/>
            <person name="Ni P."/>
            <person name="Miao G."/>
            <person name="Wang J."/>
            <person name="Wang Q."/>
            <person name="Steinberg C.E."/>
            <person name="Wang H."/>
            <person name="Li N."/>
            <person name="Qian L."/>
            <person name="Zhang G."/>
            <person name="Li Y."/>
            <person name="Yang H."/>
            <person name="Liu X."/>
            <person name="Wang J."/>
            <person name="Yin Y."/>
            <person name="Wang J."/>
        </authorList>
    </citation>
    <scope>NUCLEOTIDE SEQUENCE [LARGE SCALE GENOMIC DNA]</scope>
    <source>
        <strain evidence="1">05x7-T-G4-1.051#20</strain>
    </source>
</reference>
<name>K1PQ08_MAGGI</name>
<dbReference type="HOGENOM" id="CLU_508313_0_0_1"/>
<organism evidence="1">
    <name type="scientific">Magallana gigas</name>
    <name type="common">Pacific oyster</name>
    <name type="synonym">Crassostrea gigas</name>
    <dbReference type="NCBI Taxonomy" id="29159"/>
    <lineage>
        <taxon>Eukaryota</taxon>
        <taxon>Metazoa</taxon>
        <taxon>Spiralia</taxon>
        <taxon>Lophotrochozoa</taxon>
        <taxon>Mollusca</taxon>
        <taxon>Bivalvia</taxon>
        <taxon>Autobranchia</taxon>
        <taxon>Pteriomorphia</taxon>
        <taxon>Ostreida</taxon>
        <taxon>Ostreoidea</taxon>
        <taxon>Ostreidae</taxon>
        <taxon>Magallana</taxon>
    </lineage>
</organism>
<sequence>MAQKDSTSLAVRNEELTLRQSASVMSDCTYHFIVRKWLDGGYYLKYSFQVQKNKSKFLGLNGTQLDIVNDTDVASIKTFRKEKIKRDVYLRPCGRDDLYLCFNQTRKLFELKTREHMYTNGDNKKMDDIEADGLIPHVQSTSFTVNGDEDNDVEFSETDSSAAPGNNLDDSPFVSEIFVKHADEDSVKGDPLGGFLCTGSRSDGTFLHAFCSLQPDGILAKDFSVKDKDILVSLNGKKTLGSFEYDHGVVLALFRTLPMTEKISMVIYNRKSETFTTIEFLLEGTKEDHFIVRKWLDGGYYLKYSFQVQKNKSKFLGLNGTQLDIVNDTDVASIKTFRKEKIKRDVYLRPCGRDDLYLCFNQTRKLFELKTREHKDNDDIDSSHSMIPHGESTYDEKTQSKITDNEILKRMLLQNIREENVVGISERDSAEVIDKNKLGKFFQRPNKNDYDKLDASPFVSEIFVKHPDEDSDKGDPLGGFLCTGSRSDGTFLHEFCSLQPDGILAKDLSVSCESDSSPIKPEACQLCRVLWNSCPN</sequence>
<protein>
    <recommendedName>
        <fullName evidence="2">PDZ domain-containing protein</fullName>
    </recommendedName>
</protein>
<evidence type="ECO:0000313" key="1">
    <source>
        <dbReference type="EMBL" id="EKC23708.1"/>
    </source>
</evidence>
<proteinExistence type="predicted"/>
<accession>K1PQ08</accession>
<dbReference type="InParanoid" id="K1PQ08"/>